<dbReference type="SUPFAM" id="SSF51230">
    <property type="entry name" value="Single hybrid motif"/>
    <property type="match status" value="1"/>
</dbReference>
<keyword evidence="2" id="KW-0275">Fatty acid biosynthesis</keyword>
<organism evidence="5 6">
    <name type="scientific">Aureimonas populi</name>
    <dbReference type="NCBI Taxonomy" id="1701758"/>
    <lineage>
        <taxon>Bacteria</taxon>
        <taxon>Pseudomonadati</taxon>
        <taxon>Pseudomonadota</taxon>
        <taxon>Alphaproteobacteria</taxon>
        <taxon>Hyphomicrobiales</taxon>
        <taxon>Aurantimonadaceae</taxon>
        <taxon>Aureimonas</taxon>
    </lineage>
</organism>
<accession>A0ABW5CTI5</accession>
<dbReference type="InterPro" id="IPR001249">
    <property type="entry name" value="AcCoA_biotinCC"/>
</dbReference>
<dbReference type="InterPro" id="IPR000089">
    <property type="entry name" value="Biotin_lipoyl"/>
</dbReference>
<evidence type="ECO:0000313" key="5">
    <source>
        <dbReference type="EMBL" id="MFD2239378.1"/>
    </source>
</evidence>
<dbReference type="PRINTS" id="PR01071">
    <property type="entry name" value="ACOABIOTINCC"/>
</dbReference>
<sequence length="80" mass="8480">MPKLEIRAPMPGVFYRRPSPDTPPFKADGDPLSPGEVVGLIEVMKSFHEVKAEVGGAALAFLAEDGDAIMAGQVLAEVED</sequence>
<gene>
    <name evidence="5" type="ORF">ACFSKQ_18165</name>
</gene>
<keyword evidence="6" id="KW-1185">Reference proteome</keyword>
<dbReference type="CDD" id="cd06850">
    <property type="entry name" value="biotinyl_domain"/>
    <property type="match status" value="1"/>
</dbReference>
<evidence type="ECO:0000256" key="1">
    <source>
        <dbReference type="ARBA" id="ARBA00003761"/>
    </source>
</evidence>
<name>A0ABW5CTI5_9HYPH</name>
<evidence type="ECO:0000256" key="2">
    <source>
        <dbReference type="RuleBase" id="RU364072"/>
    </source>
</evidence>
<dbReference type="RefSeq" id="WP_209738077.1">
    <property type="nucleotide sequence ID" value="NZ_CP072611.1"/>
</dbReference>
<dbReference type="PROSITE" id="PS50968">
    <property type="entry name" value="BIOTINYL_LIPOYL"/>
    <property type="match status" value="1"/>
</dbReference>
<feature type="region of interest" description="Disordered" evidence="3">
    <location>
        <begin position="12"/>
        <end position="31"/>
    </location>
</feature>
<keyword evidence="2" id="KW-0092">Biotin</keyword>
<reference evidence="6" key="1">
    <citation type="journal article" date="2019" name="Int. J. Syst. Evol. Microbiol.">
        <title>The Global Catalogue of Microorganisms (GCM) 10K type strain sequencing project: providing services to taxonomists for standard genome sequencing and annotation.</title>
        <authorList>
            <consortium name="The Broad Institute Genomics Platform"/>
            <consortium name="The Broad Institute Genome Sequencing Center for Infectious Disease"/>
            <person name="Wu L."/>
            <person name="Ma J."/>
        </authorList>
    </citation>
    <scope>NUCLEOTIDE SEQUENCE [LARGE SCALE GENOMIC DNA]</scope>
    <source>
        <strain evidence="6">ZS-35-S2</strain>
    </source>
</reference>
<keyword evidence="2" id="KW-0444">Lipid biosynthesis</keyword>
<comment type="caution">
    <text evidence="5">The sequence shown here is derived from an EMBL/GenBank/DDBJ whole genome shotgun (WGS) entry which is preliminary data.</text>
</comment>
<keyword evidence="2" id="KW-0276">Fatty acid metabolism</keyword>
<evidence type="ECO:0000313" key="6">
    <source>
        <dbReference type="Proteomes" id="UP001597371"/>
    </source>
</evidence>
<dbReference type="Proteomes" id="UP001597371">
    <property type="component" value="Unassembled WGS sequence"/>
</dbReference>
<feature type="domain" description="Lipoyl-binding" evidence="4">
    <location>
        <begin position="1"/>
        <end position="79"/>
    </location>
</feature>
<dbReference type="Gene3D" id="2.40.50.100">
    <property type="match status" value="1"/>
</dbReference>
<evidence type="ECO:0000259" key="4">
    <source>
        <dbReference type="PROSITE" id="PS50968"/>
    </source>
</evidence>
<comment type="function">
    <text evidence="1 2">This protein is a component of the acetyl coenzyme A carboxylase complex; first, biotin carboxylase catalyzes the carboxylation of the carrier protein and then the transcarboxylase transfers the carboxyl group to form malonyl-CoA.</text>
</comment>
<proteinExistence type="predicted"/>
<dbReference type="EMBL" id="JBHUIJ010000028">
    <property type="protein sequence ID" value="MFD2239378.1"/>
    <property type="molecule type" value="Genomic_DNA"/>
</dbReference>
<keyword evidence="2" id="KW-0443">Lipid metabolism</keyword>
<comment type="pathway">
    <text evidence="2">Lipid metabolism; fatty acid biosynthesis.</text>
</comment>
<dbReference type="Pfam" id="PF00364">
    <property type="entry name" value="Biotin_lipoyl"/>
    <property type="match status" value="1"/>
</dbReference>
<evidence type="ECO:0000256" key="3">
    <source>
        <dbReference type="SAM" id="MobiDB-lite"/>
    </source>
</evidence>
<protein>
    <recommendedName>
        <fullName evidence="2">Biotin carboxyl carrier protein of acetyl-CoA carboxylase</fullName>
    </recommendedName>
</protein>
<dbReference type="InterPro" id="IPR011053">
    <property type="entry name" value="Single_hybrid_motif"/>
</dbReference>
<dbReference type="NCBIfam" id="NF005457">
    <property type="entry name" value="PRK07051.1"/>
    <property type="match status" value="1"/>
</dbReference>